<dbReference type="Pfam" id="PF00091">
    <property type="entry name" value="Tubulin"/>
    <property type="match status" value="1"/>
</dbReference>
<feature type="compositionally biased region" description="Basic and acidic residues" evidence="10">
    <location>
        <begin position="364"/>
        <end position="376"/>
    </location>
</feature>
<dbReference type="InterPro" id="IPR018316">
    <property type="entry name" value="Tubulin/FtsZ_2-layer-sand-dom"/>
</dbReference>
<keyword evidence="7" id="KW-0963">Cytoplasm</keyword>
<proteinExistence type="inferred from homology"/>
<dbReference type="GO" id="GO:0005737">
    <property type="term" value="C:cytoplasm"/>
    <property type="evidence" value="ECO:0007669"/>
    <property type="project" value="UniProtKB-SubCell"/>
</dbReference>
<comment type="caution">
    <text evidence="13">The sequence shown here is derived from an EMBL/GenBank/DDBJ whole genome shotgun (WGS) entry which is preliminary data.</text>
</comment>
<dbReference type="SUPFAM" id="SSF52490">
    <property type="entry name" value="Tubulin nucleotide-binding domain-like"/>
    <property type="match status" value="1"/>
</dbReference>
<dbReference type="GO" id="GO:0005525">
    <property type="term" value="F:GTP binding"/>
    <property type="evidence" value="ECO:0007669"/>
    <property type="project" value="UniProtKB-UniRule"/>
</dbReference>
<dbReference type="InterPro" id="IPR003008">
    <property type="entry name" value="Tubulin_FtsZ_GTPase"/>
</dbReference>
<reference evidence="13 14" key="1">
    <citation type="submission" date="2011-12" db="EMBL/GenBank/DDBJ databases">
        <title>Whole genome shotgun sequence of Gordonia effusa NBRC 100432.</title>
        <authorList>
            <person name="Yoshida I."/>
            <person name="Takarada H."/>
            <person name="Hosoyama A."/>
            <person name="Tsuchikane K."/>
            <person name="Katsumata H."/>
            <person name="Yamazaki S."/>
            <person name="Fujita N."/>
        </authorList>
    </citation>
    <scope>NUCLEOTIDE SEQUENCE [LARGE SCALE GENOMIC DNA]</scope>
    <source>
        <strain evidence="13 14">NBRC 100432</strain>
    </source>
</reference>
<protein>
    <recommendedName>
        <fullName evidence="7 8">Cell division protein FtsZ</fullName>
    </recommendedName>
</protein>
<dbReference type="GO" id="GO:0032153">
    <property type="term" value="C:cell division site"/>
    <property type="evidence" value="ECO:0007669"/>
    <property type="project" value="UniProtKB-UniRule"/>
</dbReference>
<evidence type="ECO:0000313" key="13">
    <source>
        <dbReference type="EMBL" id="GAB19331.1"/>
    </source>
</evidence>
<feature type="binding site" evidence="7">
    <location>
        <begin position="105"/>
        <end position="107"/>
    </location>
    <ligand>
        <name>GTP</name>
        <dbReference type="ChEBI" id="CHEBI:37565"/>
    </ligand>
</feature>
<evidence type="ECO:0000256" key="10">
    <source>
        <dbReference type="SAM" id="MobiDB-lite"/>
    </source>
</evidence>
<dbReference type="NCBIfam" id="TIGR00065">
    <property type="entry name" value="ftsZ"/>
    <property type="match status" value="1"/>
</dbReference>
<feature type="binding site" evidence="7">
    <location>
        <position position="140"/>
    </location>
    <ligand>
        <name>GTP</name>
        <dbReference type="ChEBI" id="CHEBI:37565"/>
    </ligand>
</feature>
<evidence type="ECO:0000256" key="5">
    <source>
        <dbReference type="ARBA" id="ARBA00023210"/>
    </source>
</evidence>
<dbReference type="EMBL" id="BAEH01000081">
    <property type="protein sequence ID" value="GAB19331.1"/>
    <property type="molecule type" value="Genomic_DNA"/>
</dbReference>
<evidence type="ECO:0000256" key="3">
    <source>
        <dbReference type="ARBA" id="ARBA00022741"/>
    </source>
</evidence>
<dbReference type="SMART" id="SM00864">
    <property type="entry name" value="Tubulin"/>
    <property type="match status" value="1"/>
</dbReference>
<dbReference type="PRINTS" id="PR00423">
    <property type="entry name" value="CELLDVISFTSZ"/>
</dbReference>
<dbReference type="GO" id="GO:0043093">
    <property type="term" value="P:FtsZ-dependent cytokinesis"/>
    <property type="evidence" value="ECO:0007669"/>
    <property type="project" value="UniProtKB-UniRule"/>
</dbReference>
<name>H0R2N0_9ACTN</name>
<evidence type="ECO:0000256" key="6">
    <source>
        <dbReference type="ARBA" id="ARBA00023306"/>
    </source>
</evidence>
<dbReference type="GO" id="GO:0000917">
    <property type="term" value="P:division septum assembly"/>
    <property type="evidence" value="ECO:0007669"/>
    <property type="project" value="UniProtKB-KW"/>
</dbReference>
<dbReference type="InterPro" id="IPR024757">
    <property type="entry name" value="FtsZ_C"/>
</dbReference>
<comment type="subunit">
    <text evidence="7">Homodimer. Polymerizes to form a dynamic ring structure in a strictly GTP-dependent manner. Interacts directly with several other division proteins.</text>
</comment>
<dbReference type="GO" id="GO:0003924">
    <property type="term" value="F:GTPase activity"/>
    <property type="evidence" value="ECO:0007669"/>
    <property type="project" value="UniProtKB-UniRule"/>
</dbReference>
<dbReference type="PROSITE" id="PS01135">
    <property type="entry name" value="FTSZ_2"/>
    <property type="match status" value="1"/>
</dbReference>
<comment type="subcellular location">
    <subcellularLocation>
        <location evidence="7">Cytoplasm</location>
    </subcellularLocation>
    <text evidence="7">Assembles at midcell at the inner surface of the cytoplasmic membrane.</text>
</comment>
<dbReference type="InterPro" id="IPR020805">
    <property type="entry name" value="Cell_div_FtsZ_CS"/>
</dbReference>
<dbReference type="Pfam" id="PF12327">
    <property type="entry name" value="FtsZ_C"/>
    <property type="match status" value="1"/>
</dbReference>
<dbReference type="RefSeq" id="WP_007318666.1">
    <property type="nucleotide sequence ID" value="NZ_BAEH01000081.1"/>
</dbReference>
<dbReference type="Gene3D" id="3.40.50.1440">
    <property type="entry name" value="Tubulin/FtsZ, GTPase domain"/>
    <property type="match status" value="1"/>
</dbReference>
<keyword evidence="14" id="KW-1185">Reference proteome</keyword>
<gene>
    <name evidence="7 13" type="primary">ftsZ</name>
    <name evidence="13" type="ORF">GOEFS_081_00200</name>
</gene>
<dbReference type="GO" id="GO:0051258">
    <property type="term" value="P:protein polymerization"/>
    <property type="evidence" value="ECO:0007669"/>
    <property type="project" value="UniProtKB-UniRule"/>
</dbReference>
<evidence type="ECO:0000259" key="11">
    <source>
        <dbReference type="SMART" id="SM00864"/>
    </source>
</evidence>
<feature type="domain" description="Tubulin/FtsZ GTPase" evidence="11">
    <location>
        <begin position="10"/>
        <end position="202"/>
    </location>
</feature>
<dbReference type="InterPro" id="IPR045061">
    <property type="entry name" value="FtsZ/CetZ"/>
</dbReference>
<dbReference type="InterPro" id="IPR000158">
    <property type="entry name" value="Cell_div_FtsZ"/>
</dbReference>
<feature type="binding site" evidence="7">
    <location>
        <position position="136"/>
    </location>
    <ligand>
        <name>GTP</name>
        <dbReference type="ChEBI" id="CHEBI:37565"/>
    </ligand>
</feature>
<organism evidence="13 14">
    <name type="scientific">Gordonia effusa NBRC 100432</name>
    <dbReference type="NCBI Taxonomy" id="1077974"/>
    <lineage>
        <taxon>Bacteria</taxon>
        <taxon>Bacillati</taxon>
        <taxon>Actinomycetota</taxon>
        <taxon>Actinomycetes</taxon>
        <taxon>Mycobacteriales</taxon>
        <taxon>Gordoniaceae</taxon>
        <taxon>Gordonia</taxon>
    </lineage>
</organism>
<dbReference type="OrthoDB" id="9813375at2"/>
<dbReference type="PANTHER" id="PTHR30314:SF3">
    <property type="entry name" value="MITOCHONDRIAL DIVISION PROTEIN FSZA"/>
    <property type="match status" value="1"/>
</dbReference>
<comment type="similarity">
    <text evidence="1 7 9">Belongs to the FtsZ family.</text>
</comment>
<dbReference type="PROSITE" id="PS01134">
    <property type="entry name" value="FTSZ_1"/>
    <property type="match status" value="1"/>
</dbReference>
<evidence type="ECO:0000256" key="8">
    <source>
        <dbReference type="NCBIfam" id="TIGR00065"/>
    </source>
</evidence>
<dbReference type="eggNOG" id="COG0206">
    <property type="taxonomic scope" value="Bacteria"/>
</dbReference>
<comment type="function">
    <text evidence="7 9">Essential cell division protein that forms a contractile ring structure (Z ring) at the future cell division site. The regulation of the ring assembly controls the timing and the location of cell division. One of the functions of the FtsZ ring is to recruit other cell division proteins to the septum to produce a new cell wall between the dividing cells. Binds GTP and shows GTPase activity.</text>
</comment>
<keyword evidence="4 7" id="KW-0342">GTP-binding</keyword>
<feature type="region of interest" description="Disordered" evidence="10">
    <location>
        <begin position="316"/>
        <end position="389"/>
    </location>
</feature>
<evidence type="ECO:0000256" key="7">
    <source>
        <dbReference type="HAMAP-Rule" id="MF_00909"/>
    </source>
</evidence>
<dbReference type="Gene3D" id="3.30.1330.20">
    <property type="entry name" value="Tubulin/FtsZ, C-terminal domain"/>
    <property type="match status" value="1"/>
</dbReference>
<feature type="binding site" evidence="7">
    <location>
        <position position="184"/>
    </location>
    <ligand>
        <name>GTP</name>
        <dbReference type="ChEBI" id="CHEBI:37565"/>
    </ligand>
</feature>
<feature type="compositionally biased region" description="Low complexity" evidence="10">
    <location>
        <begin position="336"/>
        <end position="346"/>
    </location>
</feature>
<evidence type="ECO:0000256" key="1">
    <source>
        <dbReference type="ARBA" id="ARBA00009690"/>
    </source>
</evidence>
<dbReference type="InterPro" id="IPR037103">
    <property type="entry name" value="Tubulin/FtsZ-like_C"/>
</dbReference>
<dbReference type="HAMAP" id="MF_00909">
    <property type="entry name" value="FtsZ"/>
    <property type="match status" value="1"/>
</dbReference>
<keyword evidence="2 7" id="KW-0132">Cell division</keyword>
<evidence type="ECO:0000256" key="2">
    <source>
        <dbReference type="ARBA" id="ARBA00022618"/>
    </source>
</evidence>
<keyword evidence="5 7" id="KW-0717">Septation</keyword>
<dbReference type="PANTHER" id="PTHR30314">
    <property type="entry name" value="CELL DIVISION PROTEIN FTSZ-RELATED"/>
    <property type="match status" value="1"/>
</dbReference>
<evidence type="ECO:0000313" key="14">
    <source>
        <dbReference type="Proteomes" id="UP000035034"/>
    </source>
</evidence>
<dbReference type="STRING" id="1077974.GOEFS_081_00200"/>
<keyword evidence="3 7" id="KW-0547">Nucleotide-binding</keyword>
<dbReference type="CDD" id="cd02201">
    <property type="entry name" value="FtsZ_type1"/>
    <property type="match status" value="1"/>
</dbReference>
<evidence type="ECO:0000256" key="9">
    <source>
        <dbReference type="RuleBase" id="RU000631"/>
    </source>
</evidence>
<dbReference type="InterPro" id="IPR036525">
    <property type="entry name" value="Tubulin/FtsZ_GTPase_sf"/>
</dbReference>
<dbReference type="Proteomes" id="UP000035034">
    <property type="component" value="Unassembled WGS sequence"/>
</dbReference>
<dbReference type="SUPFAM" id="SSF55307">
    <property type="entry name" value="Tubulin C-terminal domain-like"/>
    <property type="match status" value="1"/>
</dbReference>
<accession>H0R2N0</accession>
<dbReference type="AlphaFoldDB" id="H0R2N0"/>
<dbReference type="FunFam" id="3.40.50.1440:FF:000001">
    <property type="entry name" value="Cell division protein FtsZ"/>
    <property type="match status" value="1"/>
</dbReference>
<evidence type="ECO:0000259" key="12">
    <source>
        <dbReference type="SMART" id="SM00865"/>
    </source>
</evidence>
<dbReference type="InterPro" id="IPR008280">
    <property type="entry name" value="Tub_FtsZ_C"/>
</dbReference>
<keyword evidence="6 7" id="KW-0131">Cell cycle</keyword>
<feature type="domain" description="Tubulin/FtsZ 2-layer sandwich" evidence="12">
    <location>
        <begin position="204"/>
        <end position="321"/>
    </location>
</feature>
<dbReference type="SMART" id="SM00865">
    <property type="entry name" value="Tubulin_C"/>
    <property type="match status" value="1"/>
</dbReference>
<sequence>MTPPHNYLAVIKVVGIGGGGVNAVNRMIEQGLKGVEFIAINTDAQALLLSDADVKLDVGRDSTRGLGAGADPEVGRRAAEDARDEIEELLKGADMVFVTAGEGGGTGTGGAPVVAQIARKLGALTVGVVTRPFSFEGKRRGGQAEAGIAALRESCDTLIVIPNDRLLQLGDAEVALMDAFRSADEVLLNGVQGITDLITTPGLINVDFADVKGVMSDAGSALMGIGSARGEERARKAAESAINSPLLEASMEGARGVLISIAGGSDLGLFEIHNAATLVQEAAHEDANIIFGTVIDDNLGDEVRITVIAAGFDGGAPHKKVESPVTKSAGRTGVEQGQAGTTGAAAKNDPLFGSAPAGASDPFARTEEPRRNTVRLDDDDVDVPDFMRR</sequence>
<feature type="binding site" evidence="7">
    <location>
        <begin position="18"/>
        <end position="22"/>
    </location>
    <ligand>
        <name>GTP</name>
        <dbReference type="ChEBI" id="CHEBI:37565"/>
    </ligand>
</feature>
<evidence type="ECO:0000256" key="4">
    <source>
        <dbReference type="ARBA" id="ARBA00023134"/>
    </source>
</evidence>